<evidence type="ECO:0000313" key="11">
    <source>
        <dbReference type="EMBL" id="GEM00932.1"/>
    </source>
</evidence>
<dbReference type="CDD" id="cd06225">
    <property type="entry name" value="HAMP"/>
    <property type="match status" value="1"/>
</dbReference>
<reference evidence="12 13" key="1">
    <citation type="submission" date="2016-10" db="EMBL/GenBank/DDBJ databases">
        <authorList>
            <person name="de Groot N.N."/>
        </authorList>
    </citation>
    <scope>NUCLEOTIDE SEQUENCE [LARGE SCALE GENOMIC DNA]</scope>
    <source>
        <strain evidence="12 13">DSM 17073</strain>
    </source>
</reference>
<dbReference type="Pfam" id="PF00672">
    <property type="entry name" value="HAMP"/>
    <property type="match status" value="1"/>
</dbReference>
<keyword evidence="8" id="KW-1133">Transmembrane helix</keyword>
<dbReference type="SMART" id="SM00304">
    <property type="entry name" value="HAMP"/>
    <property type="match status" value="1"/>
</dbReference>
<evidence type="ECO:0000256" key="8">
    <source>
        <dbReference type="SAM" id="Phobius"/>
    </source>
</evidence>
<dbReference type="PROSITE" id="PS50885">
    <property type="entry name" value="HAMP"/>
    <property type="match status" value="1"/>
</dbReference>
<keyword evidence="7" id="KW-0175">Coiled coil</keyword>
<evidence type="ECO:0000256" key="2">
    <source>
        <dbReference type="ARBA" id="ARBA00022475"/>
    </source>
</evidence>
<dbReference type="GO" id="GO:0004888">
    <property type="term" value="F:transmembrane signaling receptor activity"/>
    <property type="evidence" value="ECO:0007669"/>
    <property type="project" value="InterPro"/>
</dbReference>
<evidence type="ECO:0000256" key="5">
    <source>
        <dbReference type="ARBA" id="ARBA00029447"/>
    </source>
</evidence>
<organism evidence="12 13">
    <name type="scientific">Halolactibacillus halophilus</name>
    <dbReference type="NCBI Taxonomy" id="306540"/>
    <lineage>
        <taxon>Bacteria</taxon>
        <taxon>Bacillati</taxon>
        <taxon>Bacillota</taxon>
        <taxon>Bacilli</taxon>
        <taxon>Bacillales</taxon>
        <taxon>Bacillaceae</taxon>
        <taxon>Halolactibacillus</taxon>
    </lineage>
</organism>
<name>A0A1I5LXW6_9BACI</name>
<evidence type="ECO:0000313" key="12">
    <source>
        <dbReference type="EMBL" id="SFP02072.1"/>
    </source>
</evidence>
<evidence type="ECO:0000259" key="10">
    <source>
        <dbReference type="PROSITE" id="PS50885"/>
    </source>
</evidence>
<dbReference type="Pfam" id="PF00015">
    <property type="entry name" value="MCPsignal"/>
    <property type="match status" value="1"/>
</dbReference>
<dbReference type="PANTHER" id="PTHR32089">
    <property type="entry name" value="METHYL-ACCEPTING CHEMOTAXIS PROTEIN MCPB"/>
    <property type="match status" value="1"/>
</dbReference>
<evidence type="ECO:0000256" key="6">
    <source>
        <dbReference type="PROSITE-ProRule" id="PRU00284"/>
    </source>
</evidence>
<evidence type="ECO:0000256" key="3">
    <source>
        <dbReference type="ARBA" id="ARBA00023136"/>
    </source>
</evidence>
<feature type="domain" description="Methyl-accepting transducer" evidence="9">
    <location>
        <begin position="274"/>
        <end position="524"/>
    </location>
</feature>
<dbReference type="EMBL" id="FOXC01000003">
    <property type="protein sequence ID" value="SFP02072.1"/>
    <property type="molecule type" value="Genomic_DNA"/>
</dbReference>
<accession>A0A1I5LXW6</accession>
<dbReference type="InterPro" id="IPR024478">
    <property type="entry name" value="HlyB_4HB_MCP"/>
</dbReference>
<dbReference type="Gene3D" id="1.10.287.950">
    <property type="entry name" value="Methyl-accepting chemotaxis protein"/>
    <property type="match status" value="1"/>
</dbReference>
<evidence type="ECO:0000256" key="7">
    <source>
        <dbReference type="SAM" id="Coils"/>
    </source>
</evidence>
<dbReference type="Proteomes" id="UP000242243">
    <property type="component" value="Unassembled WGS sequence"/>
</dbReference>
<sequence>MKMKGKLISSYIVVVLLVLIVGAAGVWGMSAIQENARLLYHNRVQPLGVMTEMIQTGENLQVQLLSGIAEEETARGEEALETIDSMDRLLDQFDAFNREPEEEELSAQLREDWNTYSAKARDNATKMSNDAFFVAERGVQEAEEDFRVFRETLYQLRDISLTIAEGDYEKGETTFEWTRSIILFIAAGAMIIAIILGTLMGRYVANPLKRVASRLAAVAQGDLTGELLKNKRKDEIGELTESMNMMQEDLQAVIRSVSNAAERVSSSSEELTQSSLEVREGSEQIASTMQELSSGSETQAHTVSTLSEKMELFLKRIADANEKTENVSEESITVIEKTDEGYKMMEQALNQMLKIDTIVNDAVKKVSSLEQRSNQVSKLVDVIQDIAEQTNLLALNAAIEAARAGEHGAGFAVVADEVRKLAENVSASVREITTIIQGIQGDTKEVVGALEAGYNEVNTGTVQMAQTGQNFNEINDAIKKMVERIEYVTSTLSDVTNESVLINTSIEEIASVSEESAAGIEQTAASSEQSASSMNEISSSANTLAELAESLNKEVSHFKTIS</sequence>
<proteinExistence type="inferred from homology"/>
<dbReference type="Gene3D" id="6.10.340.10">
    <property type="match status" value="1"/>
</dbReference>
<evidence type="ECO:0000313" key="13">
    <source>
        <dbReference type="Proteomes" id="UP000242243"/>
    </source>
</evidence>
<dbReference type="InterPro" id="IPR004089">
    <property type="entry name" value="MCPsignal_dom"/>
</dbReference>
<dbReference type="InterPro" id="IPR003660">
    <property type="entry name" value="HAMP_dom"/>
</dbReference>
<dbReference type="SUPFAM" id="SSF58104">
    <property type="entry name" value="Methyl-accepting chemotaxis protein (MCP) signaling domain"/>
    <property type="match status" value="1"/>
</dbReference>
<dbReference type="STRING" id="306540.SAMN05421839_10344"/>
<dbReference type="CDD" id="cd11386">
    <property type="entry name" value="MCP_signal"/>
    <property type="match status" value="1"/>
</dbReference>
<evidence type="ECO:0000313" key="14">
    <source>
        <dbReference type="Proteomes" id="UP000321547"/>
    </source>
</evidence>
<dbReference type="AlphaFoldDB" id="A0A1I5LXW6"/>
<dbReference type="PRINTS" id="PR00260">
    <property type="entry name" value="CHEMTRNSDUCR"/>
</dbReference>
<gene>
    <name evidence="11" type="primary">yvaQ</name>
    <name evidence="11" type="ORF">HHA03_04640</name>
    <name evidence="12" type="ORF">SAMN05421839_10344</name>
</gene>
<feature type="coiled-coil region" evidence="7">
    <location>
        <begin position="303"/>
        <end position="330"/>
    </location>
</feature>
<keyword evidence="3 8" id="KW-0472">Membrane</keyword>
<dbReference type="PROSITE" id="PS50111">
    <property type="entry name" value="CHEMOTAXIS_TRANSDUC_2"/>
    <property type="match status" value="1"/>
</dbReference>
<feature type="transmembrane region" description="Helical" evidence="8">
    <location>
        <begin position="181"/>
        <end position="205"/>
    </location>
</feature>
<keyword evidence="2" id="KW-1003">Cell membrane</keyword>
<comment type="subcellular location">
    <subcellularLocation>
        <location evidence="1">Cell membrane</location>
    </subcellularLocation>
</comment>
<dbReference type="GO" id="GO:0005886">
    <property type="term" value="C:plasma membrane"/>
    <property type="evidence" value="ECO:0007669"/>
    <property type="project" value="UniProtKB-SubCell"/>
</dbReference>
<keyword evidence="14" id="KW-1185">Reference proteome</keyword>
<evidence type="ECO:0000256" key="4">
    <source>
        <dbReference type="ARBA" id="ARBA00023224"/>
    </source>
</evidence>
<dbReference type="EMBL" id="BJWI01000003">
    <property type="protein sequence ID" value="GEM00932.1"/>
    <property type="molecule type" value="Genomic_DNA"/>
</dbReference>
<dbReference type="Pfam" id="PF12729">
    <property type="entry name" value="4HB_MCP_1"/>
    <property type="match status" value="1"/>
</dbReference>
<feature type="domain" description="HAMP" evidence="10">
    <location>
        <begin position="202"/>
        <end position="255"/>
    </location>
</feature>
<keyword evidence="8" id="KW-0812">Transmembrane</keyword>
<protein>
    <submittedName>
        <fullName evidence="12">Methyl-accepting chemotaxis protein</fullName>
    </submittedName>
    <submittedName>
        <fullName evidence="11">Sensory transducer protein YvaQ</fullName>
    </submittedName>
</protein>
<evidence type="ECO:0000256" key="1">
    <source>
        <dbReference type="ARBA" id="ARBA00004236"/>
    </source>
</evidence>
<comment type="similarity">
    <text evidence="5">Belongs to the methyl-accepting chemotaxis (MCP) protein family.</text>
</comment>
<evidence type="ECO:0000259" key="9">
    <source>
        <dbReference type="PROSITE" id="PS50111"/>
    </source>
</evidence>
<reference evidence="11 14" key="2">
    <citation type="submission" date="2019-07" db="EMBL/GenBank/DDBJ databases">
        <title>Whole genome shotgun sequence of Halolactibacillus halophilus NBRC 100868.</title>
        <authorList>
            <person name="Hosoyama A."/>
            <person name="Uohara A."/>
            <person name="Ohji S."/>
            <person name="Ichikawa N."/>
        </authorList>
    </citation>
    <scope>NUCLEOTIDE SEQUENCE [LARGE SCALE GENOMIC DNA]</scope>
    <source>
        <strain evidence="11 14">NBRC 100868</strain>
    </source>
</reference>
<dbReference type="RefSeq" id="WP_089830007.1">
    <property type="nucleotide sequence ID" value="NZ_BJWI01000003.1"/>
</dbReference>
<dbReference type="GO" id="GO:0007165">
    <property type="term" value="P:signal transduction"/>
    <property type="evidence" value="ECO:0007669"/>
    <property type="project" value="UniProtKB-KW"/>
</dbReference>
<dbReference type="OrthoDB" id="9804712at2"/>
<dbReference type="InterPro" id="IPR004090">
    <property type="entry name" value="Chemotax_Me-accpt_rcpt"/>
</dbReference>
<keyword evidence="4 6" id="KW-0807">Transducer</keyword>
<dbReference type="GO" id="GO:0006935">
    <property type="term" value="P:chemotaxis"/>
    <property type="evidence" value="ECO:0007669"/>
    <property type="project" value="InterPro"/>
</dbReference>
<dbReference type="PANTHER" id="PTHR32089:SF112">
    <property type="entry name" value="LYSOZYME-LIKE PROTEIN-RELATED"/>
    <property type="match status" value="1"/>
</dbReference>
<dbReference type="Proteomes" id="UP000321547">
    <property type="component" value="Unassembled WGS sequence"/>
</dbReference>
<dbReference type="SMART" id="SM00283">
    <property type="entry name" value="MA"/>
    <property type="match status" value="1"/>
</dbReference>